<protein>
    <submittedName>
        <fullName evidence="5">Tetratricopeptide TPR_2 repeat protein</fullName>
    </submittedName>
</protein>
<dbReference type="Proteomes" id="UP000001880">
    <property type="component" value="Chromosome"/>
</dbReference>
<feature type="signal peptide" evidence="4">
    <location>
        <begin position="1"/>
        <end position="46"/>
    </location>
</feature>
<dbReference type="HOGENOM" id="CLU_823280_0_0_7"/>
<evidence type="ECO:0000256" key="2">
    <source>
        <dbReference type="SAM" id="MobiDB-lite"/>
    </source>
</evidence>
<gene>
    <name evidence="5" type="ordered locus">Hoch_5103</name>
</gene>
<organism evidence="5 6">
    <name type="scientific">Haliangium ochraceum (strain DSM 14365 / JCM 11303 / SMP-2)</name>
    <dbReference type="NCBI Taxonomy" id="502025"/>
    <lineage>
        <taxon>Bacteria</taxon>
        <taxon>Pseudomonadati</taxon>
        <taxon>Myxococcota</taxon>
        <taxon>Polyangia</taxon>
        <taxon>Haliangiales</taxon>
        <taxon>Kofleriaceae</taxon>
        <taxon>Haliangium</taxon>
    </lineage>
</organism>
<keyword evidence="3" id="KW-1133">Transmembrane helix</keyword>
<dbReference type="InterPro" id="IPR019734">
    <property type="entry name" value="TPR_rpt"/>
</dbReference>
<name>D0LWE1_HALO1</name>
<keyword evidence="3" id="KW-0812">Transmembrane</keyword>
<dbReference type="KEGG" id="hoh:Hoch_5103"/>
<feature type="region of interest" description="Disordered" evidence="2">
    <location>
        <begin position="47"/>
        <end position="73"/>
    </location>
</feature>
<feature type="compositionally biased region" description="Low complexity" evidence="2">
    <location>
        <begin position="47"/>
        <end position="63"/>
    </location>
</feature>
<sequence>MIPQRRKLATHEACAPAHRREMTMKTTRTLLLAVLLTAPMPLAAHAQPEQGGDAAADAGQADQNLSPREARQRARQLEREFRRLWDAEEFDEAIPVAEEILRLDPQPANIYNLALLHYNRGDKRQALAAFESYLAADPDDRGLKREAQNFIRILKRDVAFIEEQERESQAELDEARRQAAAAQAQLEAESQARAEAEAARAEAEAERDRLRTQNLGGGGGAGGGSPGMRTLGTSLAVVGGLALGAGVFYALDASAANSEAEGVTQWTVGHDWLVDRAEGYQQRALIFSIAGAGLVAAGATLYYLGERSGDTGAEQDQLSITPALGPDGASVAIHGRF</sequence>
<dbReference type="Pfam" id="PF14559">
    <property type="entry name" value="TPR_19"/>
    <property type="match status" value="1"/>
</dbReference>
<evidence type="ECO:0000256" key="1">
    <source>
        <dbReference type="PROSITE-ProRule" id="PRU00339"/>
    </source>
</evidence>
<feature type="region of interest" description="Disordered" evidence="2">
    <location>
        <begin position="186"/>
        <end position="226"/>
    </location>
</feature>
<keyword evidence="3" id="KW-0472">Membrane</keyword>
<dbReference type="Gene3D" id="1.25.40.10">
    <property type="entry name" value="Tetratricopeptide repeat domain"/>
    <property type="match status" value="1"/>
</dbReference>
<feature type="compositionally biased region" description="Gly residues" evidence="2">
    <location>
        <begin position="215"/>
        <end position="226"/>
    </location>
</feature>
<feature type="repeat" description="TPR" evidence="1">
    <location>
        <begin position="107"/>
        <end position="140"/>
    </location>
</feature>
<evidence type="ECO:0000256" key="4">
    <source>
        <dbReference type="SAM" id="SignalP"/>
    </source>
</evidence>
<evidence type="ECO:0000256" key="3">
    <source>
        <dbReference type="SAM" id="Phobius"/>
    </source>
</evidence>
<reference evidence="5 6" key="1">
    <citation type="journal article" date="2010" name="Stand. Genomic Sci.">
        <title>Complete genome sequence of Haliangium ochraceum type strain (SMP-2).</title>
        <authorList>
            <consortium name="US DOE Joint Genome Institute (JGI-PGF)"/>
            <person name="Ivanova N."/>
            <person name="Daum C."/>
            <person name="Lang E."/>
            <person name="Abt B."/>
            <person name="Kopitz M."/>
            <person name="Saunders E."/>
            <person name="Lapidus A."/>
            <person name="Lucas S."/>
            <person name="Glavina Del Rio T."/>
            <person name="Nolan M."/>
            <person name="Tice H."/>
            <person name="Copeland A."/>
            <person name="Cheng J.F."/>
            <person name="Chen F."/>
            <person name="Bruce D."/>
            <person name="Goodwin L."/>
            <person name="Pitluck S."/>
            <person name="Mavromatis K."/>
            <person name="Pati A."/>
            <person name="Mikhailova N."/>
            <person name="Chen A."/>
            <person name="Palaniappan K."/>
            <person name="Land M."/>
            <person name="Hauser L."/>
            <person name="Chang Y.J."/>
            <person name="Jeffries C.D."/>
            <person name="Detter J.C."/>
            <person name="Brettin T."/>
            <person name="Rohde M."/>
            <person name="Goker M."/>
            <person name="Bristow J."/>
            <person name="Markowitz V."/>
            <person name="Eisen J.A."/>
            <person name="Hugenholtz P."/>
            <person name="Kyrpides N.C."/>
            <person name="Klenk H.P."/>
        </authorList>
    </citation>
    <scope>NUCLEOTIDE SEQUENCE [LARGE SCALE GENOMIC DNA]</scope>
    <source>
        <strain evidence="6">DSM 14365 / CIP 107738 / JCM 11303 / AJ 13395 / SMP-2</strain>
    </source>
</reference>
<keyword evidence="1" id="KW-0802">TPR repeat</keyword>
<evidence type="ECO:0000313" key="6">
    <source>
        <dbReference type="Proteomes" id="UP000001880"/>
    </source>
</evidence>
<dbReference type="EMBL" id="CP001804">
    <property type="protein sequence ID" value="ACY17591.1"/>
    <property type="molecule type" value="Genomic_DNA"/>
</dbReference>
<feature type="chain" id="PRO_5003010640" evidence="4">
    <location>
        <begin position="47"/>
        <end position="337"/>
    </location>
</feature>
<dbReference type="eggNOG" id="COG0457">
    <property type="taxonomic scope" value="Bacteria"/>
</dbReference>
<dbReference type="InterPro" id="IPR011990">
    <property type="entry name" value="TPR-like_helical_dom_sf"/>
</dbReference>
<feature type="compositionally biased region" description="Basic and acidic residues" evidence="2">
    <location>
        <begin position="190"/>
        <end position="211"/>
    </location>
</feature>
<dbReference type="AlphaFoldDB" id="D0LWE1"/>
<keyword evidence="4" id="KW-0732">Signal</keyword>
<feature type="transmembrane region" description="Helical" evidence="3">
    <location>
        <begin position="284"/>
        <end position="304"/>
    </location>
</feature>
<dbReference type="SUPFAM" id="SSF48452">
    <property type="entry name" value="TPR-like"/>
    <property type="match status" value="1"/>
</dbReference>
<evidence type="ECO:0000313" key="5">
    <source>
        <dbReference type="EMBL" id="ACY17591.1"/>
    </source>
</evidence>
<keyword evidence="6" id="KW-1185">Reference proteome</keyword>
<dbReference type="STRING" id="502025.Hoch_5103"/>
<proteinExistence type="predicted"/>
<accession>D0LWE1</accession>
<dbReference type="PROSITE" id="PS50005">
    <property type="entry name" value="TPR"/>
    <property type="match status" value="1"/>
</dbReference>